<dbReference type="InterPro" id="IPR050771">
    <property type="entry name" value="Alpha-ketoacid_DH_E1_comp"/>
</dbReference>
<evidence type="ECO:0000256" key="1">
    <source>
        <dbReference type="ARBA" id="ARBA00001964"/>
    </source>
</evidence>
<dbReference type="GO" id="GO:0005759">
    <property type="term" value="C:mitochondrial matrix"/>
    <property type="evidence" value="ECO:0007669"/>
    <property type="project" value="UniProtKB-SubCell"/>
</dbReference>
<comment type="caution">
    <text evidence="11">The sequence shown here is derived from an EMBL/GenBank/DDBJ whole genome shotgun (WGS) entry which is preliminary data.</text>
</comment>
<dbReference type="CDD" id="cd02000">
    <property type="entry name" value="TPP_E1_PDC_ADC_BCADC"/>
    <property type="match status" value="1"/>
</dbReference>
<keyword evidence="5" id="KW-0809">Transit peptide</keyword>
<evidence type="ECO:0000256" key="4">
    <source>
        <dbReference type="ARBA" id="ARBA00022723"/>
    </source>
</evidence>
<dbReference type="OrthoDB" id="3845at2759"/>
<dbReference type="InterPro" id="IPR029061">
    <property type="entry name" value="THDP-binding"/>
</dbReference>
<evidence type="ECO:0000313" key="11">
    <source>
        <dbReference type="EMBL" id="TRY78452.1"/>
    </source>
</evidence>
<dbReference type="GO" id="GO:0046872">
    <property type="term" value="F:metal ion binding"/>
    <property type="evidence" value="ECO:0007669"/>
    <property type="project" value="UniProtKB-KW"/>
</dbReference>
<dbReference type="AlphaFoldDB" id="A0A553PLB6"/>
<proteinExistence type="inferred from homology"/>
<keyword evidence="12" id="KW-1185">Reference proteome</keyword>
<keyword evidence="6" id="KW-0630">Potassium</keyword>
<reference evidence="11 12" key="1">
    <citation type="journal article" date="2018" name="Nat. Ecol. Evol.">
        <title>Genomic signatures of mitonuclear coevolution across populations of Tigriopus californicus.</title>
        <authorList>
            <person name="Barreto F.S."/>
            <person name="Watson E.T."/>
            <person name="Lima T.G."/>
            <person name="Willett C.S."/>
            <person name="Edmands S."/>
            <person name="Li W."/>
            <person name="Burton R.S."/>
        </authorList>
    </citation>
    <scope>NUCLEOTIDE SEQUENCE [LARGE SCALE GENOMIC DNA]</scope>
    <source>
        <strain evidence="11 12">San Diego</strain>
    </source>
</reference>
<dbReference type="FunFam" id="3.40.50.970:FF:000015">
    <property type="entry name" value="2-oxoisovalerate dehydrogenase subunit alpha"/>
    <property type="match status" value="1"/>
</dbReference>
<dbReference type="STRING" id="6832.A0A553PLB6"/>
<dbReference type="Proteomes" id="UP000318571">
    <property type="component" value="Chromosome 11"/>
</dbReference>
<protein>
    <recommendedName>
        <fullName evidence="9">2-oxoisovalerate dehydrogenase subunit alpha</fullName>
        <ecNumber evidence="9">1.2.4.4</ecNumber>
    </recommendedName>
    <alternativeName>
        <fullName evidence="9">Branched-chain alpha-keto acid dehydrogenase E1 component alpha chain</fullName>
    </alternativeName>
</protein>
<evidence type="ECO:0000256" key="6">
    <source>
        <dbReference type="ARBA" id="ARBA00022958"/>
    </source>
</evidence>
<dbReference type="GO" id="GO:0009083">
    <property type="term" value="P:branched-chain amino acid catabolic process"/>
    <property type="evidence" value="ECO:0007669"/>
    <property type="project" value="TreeGrafter"/>
</dbReference>
<name>A0A553PLB6_TIGCA</name>
<dbReference type="EC" id="1.2.4.4" evidence="9"/>
<gene>
    <name evidence="11" type="ORF">TCAL_06151</name>
</gene>
<evidence type="ECO:0000256" key="3">
    <source>
        <dbReference type="ARBA" id="ARBA00008646"/>
    </source>
</evidence>
<dbReference type="EMBL" id="VCGU01000003">
    <property type="protein sequence ID" value="TRY78452.1"/>
    <property type="molecule type" value="Genomic_DNA"/>
</dbReference>
<dbReference type="Pfam" id="PF00676">
    <property type="entry name" value="E1_dh"/>
    <property type="match status" value="1"/>
</dbReference>
<dbReference type="OMA" id="GMFRGVN"/>
<organism evidence="11 12">
    <name type="scientific">Tigriopus californicus</name>
    <name type="common">Marine copepod</name>
    <dbReference type="NCBI Taxonomy" id="6832"/>
    <lineage>
        <taxon>Eukaryota</taxon>
        <taxon>Metazoa</taxon>
        <taxon>Ecdysozoa</taxon>
        <taxon>Arthropoda</taxon>
        <taxon>Crustacea</taxon>
        <taxon>Multicrustacea</taxon>
        <taxon>Hexanauplia</taxon>
        <taxon>Copepoda</taxon>
        <taxon>Harpacticoida</taxon>
        <taxon>Harpacticidae</taxon>
        <taxon>Tigriopus</taxon>
    </lineage>
</organism>
<dbReference type="Gene3D" id="3.40.50.970">
    <property type="match status" value="2"/>
</dbReference>
<keyword evidence="8" id="KW-0496">Mitochondrion</keyword>
<evidence type="ECO:0000256" key="8">
    <source>
        <dbReference type="ARBA" id="ARBA00023128"/>
    </source>
</evidence>
<accession>A0A553PLB6</accession>
<dbReference type="PANTHER" id="PTHR43380:SF1">
    <property type="entry name" value="2-OXOISOVALERATE DEHYDROGENASE SUBUNIT ALPHA, MITOCHONDRIAL"/>
    <property type="match status" value="1"/>
</dbReference>
<evidence type="ECO:0000256" key="9">
    <source>
        <dbReference type="RuleBase" id="RU365014"/>
    </source>
</evidence>
<keyword evidence="7 9" id="KW-0560">Oxidoreductase</keyword>
<feature type="domain" description="Dehydrogenase E1 component" evidence="10">
    <location>
        <begin position="213"/>
        <end position="456"/>
    </location>
</feature>
<dbReference type="GO" id="GO:0003863">
    <property type="term" value="F:branched-chain 2-oxo acid dehydrogenase activity"/>
    <property type="evidence" value="ECO:0007669"/>
    <property type="project" value="UniProtKB-EC"/>
</dbReference>
<dbReference type="SUPFAM" id="SSF52518">
    <property type="entry name" value="Thiamin diphosphate-binding fold (THDP-binding)"/>
    <property type="match status" value="2"/>
</dbReference>
<evidence type="ECO:0000313" key="12">
    <source>
        <dbReference type="Proteomes" id="UP000318571"/>
    </source>
</evidence>
<evidence type="ECO:0000256" key="5">
    <source>
        <dbReference type="ARBA" id="ARBA00022946"/>
    </source>
</evidence>
<comment type="cofactor">
    <cofactor evidence="1 9">
        <name>thiamine diphosphate</name>
        <dbReference type="ChEBI" id="CHEBI:58937"/>
    </cofactor>
</comment>
<comment type="similarity">
    <text evidence="3 9">Belongs to the BCKDHA family.</text>
</comment>
<dbReference type="InterPro" id="IPR001017">
    <property type="entry name" value="DH_E1"/>
</dbReference>
<comment type="function">
    <text evidence="9">The branched-chain alpha-keto dehydrogenase complex catalyzes the overall conversion of alpha-keto acids to acyl-CoA and CO(2). It contains multiple copies of three enzymatic components: branched-chain alpha-keto acid decarboxylase (E1), lipoamide acyltransferase (E2) and lipoamide dehydrogenase (E3).</text>
</comment>
<comment type="catalytic activity">
    <reaction evidence="9">
        <text>N(6)-[(R)-lipoyl]-L-lysyl-[protein] + 3-methyl-2-oxobutanoate + H(+) = N(6)-[(R)-S(8)-2-methylpropanoyldihydrolipoyl]-L-lysyl-[protein] + CO2</text>
        <dbReference type="Rhea" id="RHEA:13457"/>
        <dbReference type="Rhea" id="RHEA-COMP:10474"/>
        <dbReference type="Rhea" id="RHEA-COMP:10497"/>
        <dbReference type="ChEBI" id="CHEBI:11851"/>
        <dbReference type="ChEBI" id="CHEBI:15378"/>
        <dbReference type="ChEBI" id="CHEBI:16526"/>
        <dbReference type="ChEBI" id="CHEBI:83099"/>
        <dbReference type="ChEBI" id="CHEBI:83142"/>
        <dbReference type="EC" id="1.2.4.4"/>
    </reaction>
</comment>
<keyword evidence="4" id="KW-0479">Metal-binding</keyword>
<sequence length="497" mass="56190">MSALAYRVRNGFSLWSQGRNWLKTPQSLISSSVPANKLVQRCYASDSNVAQFPGAKATYTEELSFLRPDSYDGIPIYRVMDQKGKVIDVSYDPKLSDEELLKMYKSMTMLNTMDKILYESQRQGRISFYMTNYGEEATHIGSAAALNPKDLVYGQYREAGVLMYRGFTLDQFMNQCYSNSLDNGKGRQMPVHYGDSELSFVTISSPLATQMPQGVLMYRGFTLEEFCNQCYGNTKDYGKGKQMPIHYGSTDLNFVTISSPLATQMPQAAGSAYAFKRAQNGLAVICYFGEGAASEGDAHAAFNFAATLECPIVFFCRNNGYAISTPVHEQYRGDGIAIRGPAYGMSTIRVDGNDVFAVYNATKAAREIAVRESRPVLIEAMTYRIGHHSTSDDSSAYRSVDEVRYWDQKDHPITRFASYLQERGIWSEEKENEWKTDSRKQVLKAFGKAEKALKPKWEEMFTDVYDDVPPHLQKQMEDMKKHVENYKGEYPISSHES</sequence>
<evidence type="ECO:0000259" key="10">
    <source>
        <dbReference type="Pfam" id="PF00676"/>
    </source>
</evidence>
<keyword evidence="9" id="KW-0786">Thiamine pyrophosphate</keyword>
<evidence type="ECO:0000256" key="7">
    <source>
        <dbReference type="ARBA" id="ARBA00023002"/>
    </source>
</evidence>
<dbReference type="PANTHER" id="PTHR43380">
    <property type="entry name" value="2-OXOISOVALERATE DEHYDROGENASE SUBUNIT ALPHA, MITOCHONDRIAL"/>
    <property type="match status" value="1"/>
</dbReference>
<evidence type="ECO:0000256" key="2">
    <source>
        <dbReference type="ARBA" id="ARBA00004305"/>
    </source>
</evidence>
<comment type="subcellular location">
    <subcellularLocation>
        <location evidence="2">Mitochondrion matrix</location>
    </subcellularLocation>
</comment>